<dbReference type="EMBL" id="QXGE01000624">
    <property type="protein sequence ID" value="KAE9307408.1"/>
    <property type="molecule type" value="Genomic_DNA"/>
</dbReference>
<gene>
    <name evidence="2" type="ORF">PF001_g11636</name>
</gene>
<protein>
    <submittedName>
        <fullName evidence="2">Uncharacterized protein</fullName>
    </submittedName>
</protein>
<evidence type="ECO:0000256" key="1">
    <source>
        <dbReference type="SAM" id="SignalP"/>
    </source>
</evidence>
<reference evidence="2 3" key="1">
    <citation type="submission" date="2018-08" db="EMBL/GenBank/DDBJ databases">
        <title>Genomic investigation of the strawberry pathogen Phytophthora fragariae indicates pathogenicity is determined by transcriptional variation in three key races.</title>
        <authorList>
            <person name="Adams T.M."/>
            <person name="Armitage A.D."/>
            <person name="Sobczyk M.K."/>
            <person name="Bates H.J."/>
            <person name="Dunwell J.M."/>
            <person name="Nellist C.F."/>
            <person name="Harrison R.J."/>
        </authorList>
    </citation>
    <scope>NUCLEOTIDE SEQUENCE [LARGE SCALE GENOMIC DNA]</scope>
    <source>
        <strain evidence="2 3">A4</strain>
    </source>
</reference>
<dbReference type="AlphaFoldDB" id="A0A6A4DTL1"/>
<comment type="caution">
    <text evidence="2">The sequence shown here is derived from an EMBL/GenBank/DDBJ whole genome shotgun (WGS) entry which is preliminary data.</text>
</comment>
<organism evidence="2 3">
    <name type="scientific">Phytophthora fragariae</name>
    <dbReference type="NCBI Taxonomy" id="53985"/>
    <lineage>
        <taxon>Eukaryota</taxon>
        <taxon>Sar</taxon>
        <taxon>Stramenopiles</taxon>
        <taxon>Oomycota</taxon>
        <taxon>Peronosporomycetes</taxon>
        <taxon>Peronosporales</taxon>
        <taxon>Peronosporaceae</taxon>
        <taxon>Phytophthora</taxon>
    </lineage>
</organism>
<evidence type="ECO:0000313" key="3">
    <source>
        <dbReference type="Proteomes" id="UP000437068"/>
    </source>
</evidence>
<sequence>MQCCACVLQFSWWKRALRVVCAATAPGKARHAAGPFLHTAGHQTTPALVAAYQTVIAVLPGEDQTATDAFGSSGSSANPSAAAAMNTQDACLGSWYPGQWRRRLRAPANTTSQTTIRGLISSDSEDERNQVESQRVW</sequence>
<feature type="chain" id="PRO_5025558477" evidence="1">
    <location>
        <begin position="19"/>
        <end position="137"/>
    </location>
</feature>
<feature type="signal peptide" evidence="1">
    <location>
        <begin position="1"/>
        <end position="18"/>
    </location>
</feature>
<name>A0A6A4DTL1_9STRA</name>
<keyword evidence="1" id="KW-0732">Signal</keyword>
<proteinExistence type="predicted"/>
<dbReference type="Proteomes" id="UP000437068">
    <property type="component" value="Unassembled WGS sequence"/>
</dbReference>
<accession>A0A6A4DTL1</accession>
<evidence type="ECO:0000313" key="2">
    <source>
        <dbReference type="EMBL" id="KAE9307408.1"/>
    </source>
</evidence>